<feature type="domain" description="BZIP" evidence="6">
    <location>
        <begin position="119"/>
        <end position="167"/>
    </location>
</feature>
<keyword evidence="3" id="KW-0804">Transcription</keyword>
<keyword evidence="8" id="KW-1185">Reference proteome</keyword>
<feature type="compositionally biased region" description="Polar residues" evidence="5">
    <location>
        <begin position="236"/>
        <end position="248"/>
    </location>
</feature>
<gene>
    <name evidence="7" type="ORF">QTG54_006931</name>
</gene>
<evidence type="ECO:0000259" key="6">
    <source>
        <dbReference type="PROSITE" id="PS50217"/>
    </source>
</evidence>
<keyword evidence="4" id="KW-0175">Coiled coil</keyword>
<dbReference type="CDD" id="cd14809">
    <property type="entry name" value="bZIP_AUREO-like"/>
    <property type="match status" value="2"/>
</dbReference>
<proteinExistence type="predicted"/>
<dbReference type="InterPro" id="IPR000837">
    <property type="entry name" value="AP-1"/>
</dbReference>
<dbReference type="Pfam" id="PF07716">
    <property type="entry name" value="bZIP_2"/>
    <property type="match status" value="2"/>
</dbReference>
<name>A0AAD8YBQ5_9STRA</name>
<protein>
    <submittedName>
        <fullName evidence="7">BZIP transcription factor</fullName>
    </submittedName>
</protein>
<feature type="compositionally biased region" description="Basic and acidic residues" evidence="5">
    <location>
        <begin position="111"/>
        <end position="130"/>
    </location>
</feature>
<keyword evidence="2" id="KW-0238">DNA-binding</keyword>
<feature type="region of interest" description="Disordered" evidence="5">
    <location>
        <begin position="66"/>
        <end position="146"/>
    </location>
</feature>
<feature type="region of interest" description="Disordered" evidence="5">
    <location>
        <begin position="439"/>
        <end position="483"/>
    </location>
</feature>
<dbReference type="SUPFAM" id="SSF57959">
    <property type="entry name" value="Leucine zipper domain"/>
    <property type="match status" value="2"/>
</dbReference>
<evidence type="ECO:0000313" key="7">
    <source>
        <dbReference type="EMBL" id="KAK1742366.1"/>
    </source>
</evidence>
<feature type="coiled-coil region" evidence="4">
    <location>
        <begin position="306"/>
        <end position="340"/>
    </location>
</feature>
<feature type="compositionally biased region" description="Polar residues" evidence="5">
    <location>
        <begin position="89"/>
        <end position="102"/>
    </location>
</feature>
<accession>A0AAD8YBQ5</accession>
<dbReference type="PANTHER" id="PTHR23351">
    <property type="entry name" value="FOS TRANSCRIPTION FACTOR-RELATED"/>
    <property type="match status" value="1"/>
</dbReference>
<dbReference type="InterPro" id="IPR004827">
    <property type="entry name" value="bZIP"/>
</dbReference>
<feature type="compositionally biased region" description="Basic and acidic residues" evidence="5">
    <location>
        <begin position="446"/>
        <end position="470"/>
    </location>
</feature>
<evidence type="ECO:0000256" key="3">
    <source>
        <dbReference type="ARBA" id="ARBA00023163"/>
    </source>
</evidence>
<evidence type="ECO:0000313" key="8">
    <source>
        <dbReference type="Proteomes" id="UP001224775"/>
    </source>
</evidence>
<dbReference type="SMART" id="SM00338">
    <property type="entry name" value="BRLZ"/>
    <property type="match status" value="2"/>
</dbReference>
<dbReference type="PROSITE" id="PS50217">
    <property type="entry name" value="BZIP"/>
    <property type="match status" value="2"/>
</dbReference>
<dbReference type="PANTHER" id="PTHR23351:SF24">
    <property type="entry name" value="ACTIVATING TRANSCRIPTION FACTOR 3-RELATED"/>
    <property type="match status" value="1"/>
</dbReference>
<dbReference type="GO" id="GO:0000981">
    <property type="term" value="F:DNA-binding transcription factor activity, RNA polymerase II-specific"/>
    <property type="evidence" value="ECO:0007669"/>
    <property type="project" value="TreeGrafter"/>
</dbReference>
<dbReference type="GO" id="GO:0000978">
    <property type="term" value="F:RNA polymerase II cis-regulatory region sequence-specific DNA binding"/>
    <property type="evidence" value="ECO:0007669"/>
    <property type="project" value="TreeGrafter"/>
</dbReference>
<dbReference type="Gene3D" id="1.20.5.170">
    <property type="match status" value="2"/>
</dbReference>
<feature type="compositionally biased region" description="Polar residues" evidence="5">
    <location>
        <begin position="474"/>
        <end position="483"/>
    </location>
</feature>
<reference evidence="7" key="1">
    <citation type="submission" date="2023-06" db="EMBL/GenBank/DDBJ databases">
        <title>Survivors Of The Sea: Transcriptome response of Skeletonema marinoi to long-term dormancy.</title>
        <authorList>
            <person name="Pinder M.I.M."/>
            <person name="Kourtchenko O."/>
            <person name="Robertson E.K."/>
            <person name="Larsson T."/>
            <person name="Maumus F."/>
            <person name="Osuna-Cruz C.M."/>
            <person name="Vancaester E."/>
            <person name="Stenow R."/>
            <person name="Vandepoele K."/>
            <person name="Ploug H."/>
            <person name="Bruchert V."/>
            <person name="Godhe A."/>
            <person name="Topel M."/>
        </authorList>
    </citation>
    <scope>NUCLEOTIDE SEQUENCE</scope>
    <source>
        <strain evidence="7">R05AC</strain>
    </source>
</reference>
<sequence>MISNQEDIASKLLQSSDARIAEAAKRVFSLYSYPAAAMSTFSDAPNNTSSGSVSDEKYSIDIAADQSQDGDHEMSTSYQNGAGGGKHTANITSGPIETTASNEEVFDEAQGGDKKPSSTERLQRSRERNRMHARKTRQRKKEHMQQLQNRADELKLEQIRLKQCINEKNTANILVGLFQTGEDSAAADGSDDTETAVSMDPQVEVLLKRPTEEIPDASKIPELPALILPGQHTKRQSSSSNDGASEDNTPTAAAPAADGEGVTIPEGEQEDGIDYVLLGKDRGSCTPAELDQIRRERNRMHAKRTRDRKRIFMEEMETMIKQLEDENALLQGHMDKLNENNPDENIAAAELLAATAALTPPPTISPELGPVATPSNSLVAGSASATADPLAAATEQPSKGDFLNQIESLLAAAGAFEKNRSQCEVNAISISCAASDVTDQSSYGCEDDHSSHDNRPSKKQRHLEEEDRHASVPKSITTTNLSL</sequence>
<evidence type="ECO:0000256" key="2">
    <source>
        <dbReference type="ARBA" id="ARBA00023125"/>
    </source>
</evidence>
<feature type="domain" description="BZIP" evidence="6">
    <location>
        <begin position="294"/>
        <end position="340"/>
    </location>
</feature>
<keyword evidence="1" id="KW-0805">Transcription regulation</keyword>
<evidence type="ECO:0000256" key="4">
    <source>
        <dbReference type="SAM" id="Coils"/>
    </source>
</evidence>
<evidence type="ECO:0000256" key="5">
    <source>
        <dbReference type="SAM" id="MobiDB-lite"/>
    </source>
</evidence>
<dbReference type="AlphaFoldDB" id="A0AAD8YBQ5"/>
<evidence type="ECO:0000256" key="1">
    <source>
        <dbReference type="ARBA" id="ARBA00023015"/>
    </source>
</evidence>
<feature type="region of interest" description="Disordered" evidence="5">
    <location>
        <begin position="209"/>
        <end position="269"/>
    </location>
</feature>
<dbReference type="InterPro" id="IPR046347">
    <property type="entry name" value="bZIP_sf"/>
</dbReference>
<comment type="caution">
    <text evidence="7">The sequence shown here is derived from an EMBL/GenBank/DDBJ whole genome shotgun (WGS) entry which is preliminary data.</text>
</comment>
<dbReference type="GO" id="GO:0005634">
    <property type="term" value="C:nucleus"/>
    <property type="evidence" value="ECO:0007669"/>
    <property type="project" value="TreeGrafter"/>
</dbReference>
<feature type="compositionally biased region" description="Basic residues" evidence="5">
    <location>
        <begin position="131"/>
        <end position="142"/>
    </location>
</feature>
<dbReference type="EMBL" id="JATAAI010000011">
    <property type="protein sequence ID" value="KAK1742366.1"/>
    <property type="molecule type" value="Genomic_DNA"/>
</dbReference>
<organism evidence="7 8">
    <name type="scientific">Skeletonema marinoi</name>
    <dbReference type="NCBI Taxonomy" id="267567"/>
    <lineage>
        <taxon>Eukaryota</taxon>
        <taxon>Sar</taxon>
        <taxon>Stramenopiles</taxon>
        <taxon>Ochrophyta</taxon>
        <taxon>Bacillariophyta</taxon>
        <taxon>Coscinodiscophyceae</taxon>
        <taxon>Thalassiosirophycidae</taxon>
        <taxon>Thalassiosirales</taxon>
        <taxon>Skeletonemataceae</taxon>
        <taxon>Skeletonema</taxon>
        <taxon>Skeletonema marinoi-dohrnii complex</taxon>
    </lineage>
</organism>
<dbReference type="Proteomes" id="UP001224775">
    <property type="component" value="Unassembled WGS sequence"/>
</dbReference>